<dbReference type="CDD" id="cd04186">
    <property type="entry name" value="GT_2_like_c"/>
    <property type="match status" value="1"/>
</dbReference>
<comment type="caution">
    <text evidence="3">The sequence shown here is derived from an EMBL/GenBank/DDBJ whole genome shotgun (WGS) entry which is preliminary data.</text>
</comment>
<feature type="transmembrane region" description="Helical" evidence="1">
    <location>
        <begin position="291"/>
        <end position="314"/>
    </location>
</feature>
<proteinExistence type="predicted"/>
<dbReference type="Proteomes" id="UP000885830">
    <property type="component" value="Unassembled WGS sequence"/>
</dbReference>
<reference evidence="3" key="1">
    <citation type="journal article" date="2020" name="mSystems">
        <title>Genome- and Community-Level Interaction Insights into Carbon Utilization and Element Cycling Functions of Hydrothermarchaeota in Hydrothermal Sediment.</title>
        <authorList>
            <person name="Zhou Z."/>
            <person name="Liu Y."/>
            <person name="Xu W."/>
            <person name="Pan J."/>
            <person name="Luo Z.H."/>
            <person name="Li M."/>
        </authorList>
    </citation>
    <scope>NUCLEOTIDE SEQUENCE [LARGE SCALE GENOMIC DNA]</scope>
    <source>
        <strain evidence="3">HyVt-485</strain>
    </source>
</reference>
<gene>
    <name evidence="3" type="ORF">ENJ42_02030</name>
</gene>
<dbReference type="EMBL" id="DRMJ01000098">
    <property type="protein sequence ID" value="HHL42371.1"/>
    <property type="molecule type" value="Genomic_DNA"/>
</dbReference>
<name>A0A7C5M061_9PROT</name>
<dbReference type="AlphaFoldDB" id="A0A7C5M061"/>
<organism evidence="3">
    <name type="scientific">Hellea balneolensis</name>
    <dbReference type="NCBI Taxonomy" id="287478"/>
    <lineage>
        <taxon>Bacteria</taxon>
        <taxon>Pseudomonadati</taxon>
        <taxon>Pseudomonadota</taxon>
        <taxon>Alphaproteobacteria</taxon>
        <taxon>Maricaulales</taxon>
        <taxon>Robiginitomaculaceae</taxon>
        <taxon>Hellea</taxon>
    </lineage>
</organism>
<keyword evidence="1" id="KW-0812">Transmembrane</keyword>
<keyword evidence="1" id="KW-1133">Transmembrane helix</keyword>
<dbReference type="PANTHER" id="PTHR43179">
    <property type="entry name" value="RHAMNOSYLTRANSFERASE WBBL"/>
    <property type="match status" value="1"/>
</dbReference>
<dbReference type="Gene3D" id="3.90.550.10">
    <property type="entry name" value="Spore Coat Polysaccharide Biosynthesis Protein SpsA, Chain A"/>
    <property type="match status" value="1"/>
</dbReference>
<sequence>MIESTAYKTIFFERQPPNHLENRQIISRHFTSFCLIHHEHKFIASEPSIPAVCIIIVNYNAGKWLAKSVQSVLDQTFTDFQCIIVDNASSDGSIDTLPDLDERFEILRSDVNTGFAYANNMAAKRTKAPWIALLNPDAFAKPDWLEQLYKAKDIAPDIAMVGSTQYLALAKTPILDGAGDCYHVSGIAYRAGYNRLTEPPETGRVFGPCAAAALYHRETFLQLGGFDHRFFCYHEDVDLAFRMQLIGKDCIQCKEAVVHHVSSAISNEVPDFAVYHGTRNRIWTFFKDMPMGALIILLPGHMAANATFILWSIFRSKRFRPTIKGMWHGFLGLPHTVLYDRPKVQKTRTVSQIALLKRMTWSLVKVKKRGVHIRKLP</sequence>
<feature type="domain" description="Glycosyltransferase 2-like" evidence="2">
    <location>
        <begin position="53"/>
        <end position="164"/>
    </location>
</feature>
<accession>A0A7C5M061</accession>
<evidence type="ECO:0000313" key="3">
    <source>
        <dbReference type="EMBL" id="HHL42371.1"/>
    </source>
</evidence>
<dbReference type="Pfam" id="PF00535">
    <property type="entry name" value="Glycos_transf_2"/>
    <property type="match status" value="1"/>
</dbReference>
<dbReference type="InterPro" id="IPR001173">
    <property type="entry name" value="Glyco_trans_2-like"/>
</dbReference>
<dbReference type="InterPro" id="IPR029044">
    <property type="entry name" value="Nucleotide-diphossugar_trans"/>
</dbReference>
<evidence type="ECO:0000259" key="2">
    <source>
        <dbReference type="Pfam" id="PF00535"/>
    </source>
</evidence>
<protein>
    <submittedName>
        <fullName evidence="3">Glycosyltransferase family 2 protein</fullName>
    </submittedName>
</protein>
<dbReference type="PANTHER" id="PTHR43179:SF11">
    <property type="entry name" value="GLYCOSYL TRANSFERASE"/>
    <property type="match status" value="1"/>
</dbReference>
<keyword evidence="1" id="KW-0472">Membrane</keyword>
<dbReference type="SUPFAM" id="SSF53448">
    <property type="entry name" value="Nucleotide-diphospho-sugar transferases"/>
    <property type="match status" value="1"/>
</dbReference>
<evidence type="ECO:0000256" key="1">
    <source>
        <dbReference type="SAM" id="Phobius"/>
    </source>
</evidence>